<dbReference type="SUPFAM" id="SSF47413">
    <property type="entry name" value="lambda repressor-like DNA-binding domains"/>
    <property type="match status" value="1"/>
</dbReference>
<evidence type="ECO:0000313" key="1">
    <source>
        <dbReference type="EMBL" id="MBA5779549.1"/>
    </source>
</evidence>
<protein>
    <submittedName>
        <fullName evidence="1">Uncharacterized protein</fullName>
    </submittedName>
</protein>
<dbReference type="AlphaFoldDB" id="A0A839AMA0"/>
<reference evidence="1 2" key="1">
    <citation type="submission" date="2020-07" db="EMBL/GenBank/DDBJ databases">
        <title>Stappia sp., F7233, whole genome shotgun sequencing project.</title>
        <authorList>
            <person name="Jiang S."/>
            <person name="Liu Z.W."/>
            <person name="Du Z.J."/>
        </authorList>
    </citation>
    <scope>NUCLEOTIDE SEQUENCE [LARGE SCALE GENOMIC DNA]</scope>
    <source>
        <strain evidence="1 2">F7233</strain>
    </source>
</reference>
<dbReference type="Gene3D" id="1.10.357.10">
    <property type="entry name" value="Tetracycline Repressor, domain 2"/>
    <property type="match status" value="1"/>
</dbReference>
<dbReference type="InterPro" id="IPR009057">
    <property type="entry name" value="Homeodomain-like_sf"/>
</dbReference>
<proteinExistence type="predicted"/>
<dbReference type="InterPro" id="IPR010982">
    <property type="entry name" value="Lambda_DNA-bd_dom_sf"/>
</dbReference>
<dbReference type="SUPFAM" id="SSF46689">
    <property type="entry name" value="Homeodomain-like"/>
    <property type="match status" value="1"/>
</dbReference>
<sequence length="259" mass="28898">MDREERLRRALRDHIDATGTSASAWCRRAGLSSDWLAAFLRNNSHDIGSTRLIALADAAGVSIDTLLNRDAYDRMSAIAAAAPVLEHRGVTATLGEIARETQIPIRDLIGQFENRDNLLVEAWLHLVRESAIPAMRAVNGECLTSRMDAYAGTVIGWMMPRLPFYIAFRAAITKGTHAQRESYRQVQQVIADAITDRVLRPSRELLPLDEETLRRTALVIYRELASVLVSCGLDEDEEFLVQDFLKSARAILSGKTLRP</sequence>
<keyword evidence="2" id="KW-1185">Reference proteome</keyword>
<accession>A0A839AMA0</accession>
<dbReference type="GO" id="GO:0003677">
    <property type="term" value="F:DNA binding"/>
    <property type="evidence" value="ECO:0007669"/>
    <property type="project" value="InterPro"/>
</dbReference>
<dbReference type="Proteomes" id="UP000541109">
    <property type="component" value="Unassembled WGS sequence"/>
</dbReference>
<organism evidence="1 2">
    <name type="scientific">Stappia albiluteola</name>
    <dbReference type="NCBI Taxonomy" id="2758565"/>
    <lineage>
        <taxon>Bacteria</taxon>
        <taxon>Pseudomonadati</taxon>
        <taxon>Pseudomonadota</taxon>
        <taxon>Alphaproteobacteria</taxon>
        <taxon>Hyphomicrobiales</taxon>
        <taxon>Stappiaceae</taxon>
        <taxon>Stappia</taxon>
    </lineage>
</organism>
<dbReference type="RefSeq" id="WP_182168369.1">
    <property type="nucleotide sequence ID" value="NZ_JACFXV010000070.1"/>
</dbReference>
<name>A0A839AMA0_9HYPH</name>
<comment type="caution">
    <text evidence="1">The sequence shown here is derived from an EMBL/GenBank/DDBJ whole genome shotgun (WGS) entry which is preliminary data.</text>
</comment>
<gene>
    <name evidence="1" type="ORF">H2509_20655</name>
</gene>
<evidence type="ECO:0000313" key="2">
    <source>
        <dbReference type="Proteomes" id="UP000541109"/>
    </source>
</evidence>
<dbReference type="EMBL" id="JACFXV010000070">
    <property type="protein sequence ID" value="MBA5779549.1"/>
    <property type="molecule type" value="Genomic_DNA"/>
</dbReference>